<dbReference type="SUPFAM" id="SSF54001">
    <property type="entry name" value="Cysteine proteinases"/>
    <property type="match status" value="1"/>
</dbReference>
<dbReference type="PANTHER" id="PTHR24006">
    <property type="entry name" value="UBIQUITIN CARBOXYL-TERMINAL HYDROLASE"/>
    <property type="match status" value="1"/>
</dbReference>
<name>A0A2N9GAW4_FAGSY</name>
<comment type="similarity">
    <text evidence="2 8">Belongs to the peptidase C19 family.</text>
</comment>
<comment type="function">
    <text evidence="7 8">Recognizes and hydrolyzes the peptide bond at the C-terminal Gly of ubiquitin. Involved in the processing of poly-ubiquitin precursors as well as that of ubiquitinated proteins.</text>
</comment>
<dbReference type="InterPro" id="IPR038765">
    <property type="entry name" value="Papain-like_cys_pep_sf"/>
</dbReference>
<keyword evidence="3 8" id="KW-0645">Protease</keyword>
<evidence type="ECO:0000256" key="2">
    <source>
        <dbReference type="ARBA" id="ARBA00009085"/>
    </source>
</evidence>
<feature type="region of interest" description="Disordered" evidence="9">
    <location>
        <begin position="682"/>
        <end position="708"/>
    </location>
</feature>
<keyword evidence="4 8" id="KW-0833">Ubl conjugation pathway</keyword>
<feature type="compositionally biased region" description="Polar residues" evidence="9">
    <location>
        <begin position="643"/>
        <end position="652"/>
    </location>
</feature>
<dbReference type="PROSITE" id="PS00973">
    <property type="entry name" value="USP_2"/>
    <property type="match status" value="1"/>
</dbReference>
<dbReference type="PROSITE" id="PS00972">
    <property type="entry name" value="USP_1"/>
    <property type="match status" value="1"/>
</dbReference>
<dbReference type="GO" id="GO:0005634">
    <property type="term" value="C:nucleus"/>
    <property type="evidence" value="ECO:0007669"/>
    <property type="project" value="TreeGrafter"/>
</dbReference>
<evidence type="ECO:0000256" key="1">
    <source>
        <dbReference type="ARBA" id="ARBA00000707"/>
    </source>
</evidence>
<feature type="region of interest" description="Disordered" evidence="9">
    <location>
        <begin position="170"/>
        <end position="215"/>
    </location>
</feature>
<proteinExistence type="inferred from homology"/>
<dbReference type="PANTHER" id="PTHR24006:SF747">
    <property type="entry name" value="UBIQUITIN CARBOXYL-TERMINAL HYDROLASE 20"/>
    <property type="match status" value="1"/>
</dbReference>
<evidence type="ECO:0000259" key="10">
    <source>
        <dbReference type="PROSITE" id="PS50235"/>
    </source>
</evidence>
<dbReference type="InterPro" id="IPR050164">
    <property type="entry name" value="Peptidase_C19"/>
</dbReference>
<dbReference type="Gene3D" id="3.90.70.10">
    <property type="entry name" value="Cysteine proteinases"/>
    <property type="match status" value="1"/>
</dbReference>
<comment type="catalytic activity">
    <reaction evidence="1 8">
        <text>Thiol-dependent hydrolysis of ester, thioester, amide, peptide and isopeptide bonds formed by the C-terminal Gly of ubiquitin (a 76-residue protein attached to proteins as an intracellular targeting signal).</text>
        <dbReference type="EC" id="3.4.19.12"/>
    </reaction>
</comment>
<feature type="compositionally biased region" description="Low complexity" evidence="9">
    <location>
        <begin position="170"/>
        <end position="198"/>
    </location>
</feature>
<feature type="compositionally biased region" description="Polar residues" evidence="9">
    <location>
        <begin position="58"/>
        <end position="78"/>
    </location>
</feature>
<dbReference type="AlphaFoldDB" id="A0A2N9GAW4"/>
<evidence type="ECO:0000256" key="3">
    <source>
        <dbReference type="ARBA" id="ARBA00022670"/>
    </source>
</evidence>
<dbReference type="EMBL" id="OIVN01001692">
    <property type="protein sequence ID" value="SPC96712.1"/>
    <property type="molecule type" value="Genomic_DNA"/>
</dbReference>
<sequence length="811" mass="89536">METLEINPAPSDPTVFEEIFDVSSLDRHETPLSEENLDGSSLSLPSETLGDHSLVPILSNQNDGSSPSLGENAQTDQSLALPPLISSGSSTILPPINETLNGSSSDSSVKALDALDGSFSSMDVQTEPLDDCPNFNIIGDEEALVDELLPSSPNRFVGNNLWDYSSSRWTSSNGSSSWPSHGTSSSSWSPPKEIGSSSRDTWGTWPSSEEPKSFSPFSISTRDFKPSTVGAGIANLGNTCFINAILQCFTHTVPLVQALRYCDHDMPCDRGREGFCVLCVLCDHVERSLATSGGVLSPLKLVDNLNYISSYFRRYQQEDAHEFLQCFLDKLERCCLDLKAKDKSLLSQDNNLVERVFGGRLVSKLRCCNCNHSSDTYEPLIDLSLEIEDVETLPRALESFTKVEKIEDSETKFTCENCKEEVLVEKQFMLDQAPSVAAFHLKRFKTDGSFVEKVDKHVEFPLQLDLQPYTTGSQNTKVELKYELYAIVVHIGFSSTSGHYFCFVRSAPETWHMLDDSKVTSVQEEFVLSQEAYILFYAKQGTPWFASLMDAQKPFLDPNLLNTSPKSVLDNMDSVCVSYPSVASIDNCDANESRDDVEGVPSEFSCGTKCQGVEVDETRDAVAGSRSKQDGLESNDSKDATLMNKTSVSLGASNRCDGNGTSYNDEKMCTTSSLEKNNFLKGIDENKDDGFHPLTPPGSPSPDKVSLESPDVRYRIPRDHLKSEKQVSCKKRSNKAIEDSKKKEAVRYLTRSVPHSRRMKFISAMLGSQSEGSLNKGKRMVSSPCKTGPSSTRRKTNNNSVMQPMTAAIFR</sequence>
<evidence type="ECO:0000256" key="7">
    <source>
        <dbReference type="ARBA" id="ARBA00037450"/>
    </source>
</evidence>
<dbReference type="PROSITE" id="PS50235">
    <property type="entry name" value="USP_3"/>
    <property type="match status" value="1"/>
</dbReference>
<dbReference type="FunFam" id="3.90.70.10:FF:000116">
    <property type="entry name" value="Ubiquitin carboxyl-terminal hydrolase 20"/>
    <property type="match status" value="1"/>
</dbReference>
<keyword evidence="5 8" id="KW-0378">Hydrolase</keyword>
<dbReference type="InterPro" id="IPR001394">
    <property type="entry name" value="Peptidase_C19_UCH"/>
</dbReference>
<evidence type="ECO:0000256" key="9">
    <source>
        <dbReference type="SAM" id="MobiDB-lite"/>
    </source>
</evidence>
<dbReference type="InterPro" id="IPR028889">
    <property type="entry name" value="USP"/>
</dbReference>
<evidence type="ECO:0000313" key="11">
    <source>
        <dbReference type="EMBL" id="SPC96712.1"/>
    </source>
</evidence>
<feature type="compositionally biased region" description="Polar residues" evidence="9">
    <location>
        <begin position="784"/>
        <end position="798"/>
    </location>
</feature>
<evidence type="ECO:0000256" key="4">
    <source>
        <dbReference type="ARBA" id="ARBA00022786"/>
    </source>
</evidence>
<evidence type="ECO:0000256" key="5">
    <source>
        <dbReference type="ARBA" id="ARBA00022801"/>
    </source>
</evidence>
<feature type="compositionally biased region" description="Basic and acidic residues" evidence="9">
    <location>
        <begin position="682"/>
        <end position="691"/>
    </location>
</feature>
<organism evidence="11">
    <name type="scientific">Fagus sylvatica</name>
    <name type="common">Beechnut</name>
    <dbReference type="NCBI Taxonomy" id="28930"/>
    <lineage>
        <taxon>Eukaryota</taxon>
        <taxon>Viridiplantae</taxon>
        <taxon>Streptophyta</taxon>
        <taxon>Embryophyta</taxon>
        <taxon>Tracheophyta</taxon>
        <taxon>Spermatophyta</taxon>
        <taxon>Magnoliopsida</taxon>
        <taxon>eudicotyledons</taxon>
        <taxon>Gunneridae</taxon>
        <taxon>Pentapetalae</taxon>
        <taxon>rosids</taxon>
        <taxon>fabids</taxon>
        <taxon>Fagales</taxon>
        <taxon>Fagaceae</taxon>
        <taxon>Fagus</taxon>
    </lineage>
</organism>
<feature type="region of interest" description="Disordered" evidence="9">
    <location>
        <begin position="619"/>
        <end position="665"/>
    </location>
</feature>
<evidence type="ECO:0000256" key="8">
    <source>
        <dbReference type="RuleBase" id="RU366025"/>
    </source>
</evidence>
<accession>A0A2N9GAW4</accession>
<keyword evidence="6 8" id="KW-0788">Thiol protease</keyword>
<feature type="compositionally biased region" description="Polar residues" evidence="9">
    <location>
        <begin position="86"/>
        <end position="107"/>
    </location>
</feature>
<dbReference type="GO" id="GO:0004843">
    <property type="term" value="F:cysteine-type deubiquitinase activity"/>
    <property type="evidence" value="ECO:0007669"/>
    <property type="project" value="UniProtKB-UniRule"/>
</dbReference>
<reference evidence="11" key="1">
    <citation type="submission" date="2018-02" db="EMBL/GenBank/DDBJ databases">
        <authorList>
            <person name="Cohen D.B."/>
            <person name="Kent A.D."/>
        </authorList>
    </citation>
    <scope>NUCLEOTIDE SEQUENCE</scope>
</reference>
<protein>
    <recommendedName>
        <fullName evidence="8">Ubiquitin carboxyl-terminal hydrolase</fullName>
        <ecNumber evidence="8">3.4.19.12</ecNumber>
    </recommendedName>
</protein>
<gene>
    <name evidence="11" type="ORF">FSB_LOCUS24594</name>
</gene>
<dbReference type="GO" id="GO:0016579">
    <property type="term" value="P:protein deubiquitination"/>
    <property type="evidence" value="ECO:0007669"/>
    <property type="project" value="InterPro"/>
</dbReference>
<feature type="region of interest" description="Disordered" evidence="9">
    <location>
        <begin position="26"/>
        <end position="107"/>
    </location>
</feature>
<dbReference type="GO" id="GO:0006508">
    <property type="term" value="P:proteolysis"/>
    <property type="evidence" value="ECO:0007669"/>
    <property type="project" value="UniProtKB-KW"/>
</dbReference>
<dbReference type="CDD" id="cd02661">
    <property type="entry name" value="Peptidase_C19E"/>
    <property type="match status" value="1"/>
</dbReference>
<feature type="domain" description="USP" evidence="10">
    <location>
        <begin position="231"/>
        <end position="540"/>
    </location>
</feature>
<dbReference type="Pfam" id="PF00443">
    <property type="entry name" value="UCH"/>
    <property type="match status" value="1"/>
</dbReference>
<dbReference type="InterPro" id="IPR018200">
    <property type="entry name" value="USP_CS"/>
</dbReference>
<feature type="region of interest" description="Disordered" evidence="9">
    <location>
        <begin position="770"/>
        <end position="798"/>
    </location>
</feature>
<evidence type="ECO:0000256" key="6">
    <source>
        <dbReference type="ARBA" id="ARBA00022807"/>
    </source>
</evidence>
<dbReference type="GO" id="GO:0005829">
    <property type="term" value="C:cytosol"/>
    <property type="evidence" value="ECO:0007669"/>
    <property type="project" value="TreeGrafter"/>
</dbReference>
<feature type="compositionally biased region" description="Basic and acidic residues" evidence="9">
    <location>
        <begin position="627"/>
        <end position="639"/>
    </location>
</feature>
<dbReference type="EC" id="3.4.19.12" evidence="8"/>